<dbReference type="InterPro" id="IPR053093">
    <property type="entry name" value="GPCR-like"/>
</dbReference>
<dbReference type="AlphaFoldDB" id="A0AAN8X9P4"/>
<feature type="transmembrane region" description="Helical" evidence="2">
    <location>
        <begin position="289"/>
        <end position="313"/>
    </location>
</feature>
<keyword evidence="2" id="KW-1133">Transmembrane helix</keyword>
<keyword evidence="2" id="KW-0812">Transmembrane</keyword>
<dbReference type="PANTHER" id="PTHR47760">
    <property type="entry name" value="G-PROTEIN COUPLED RECEPTOR B0563.6-LIKE PROTEIN-RELATED"/>
    <property type="match status" value="1"/>
</dbReference>
<protein>
    <recommendedName>
        <fullName evidence="6">G-protein coupled receptors family 1 profile domain-containing protein</fullName>
    </recommendedName>
</protein>
<feature type="region of interest" description="Disordered" evidence="1">
    <location>
        <begin position="571"/>
        <end position="594"/>
    </location>
</feature>
<evidence type="ECO:0000256" key="1">
    <source>
        <dbReference type="SAM" id="MobiDB-lite"/>
    </source>
</evidence>
<dbReference type="EMBL" id="JAXCGZ010009473">
    <property type="protein sequence ID" value="KAK7077088.1"/>
    <property type="molecule type" value="Genomic_DNA"/>
</dbReference>
<accession>A0AAN8X9P4</accession>
<keyword evidence="3" id="KW-0732">Signal</keyword>
<evidence type="ECO:0008006" key="6">
    <source>
        <dbReference type="Google" id="ProtNLM"/>
    </source>
</evidence>
<comment type="caution">
    <text evidence="4">The sequence shown here is derived from an EMBL/GenBank/DDBJ whole genome shotgun (WGS) entry which is preliminary data.</text>
</comment>
<dbReference type="Gene3D" id="1.20.1070.10">
    <property type="entry name" value="Rhodopsin 7-helix transmembrane proteins"/>
    <property type="match status" value="1"/>
</dbReference>
<reference evidence="4 5" key="1">
    <citation type="submission" date="2023-11" db="EMBL/GenBank/DDBJ databases">
        <title>Halocaridina rubra genome assembly.</title>
        <authorList>
            <person name="Smith C."/>
        </authorList>
    </citation>
    <scope>NUCLEOTIDE SEQUENCE [LARGE SCALE GENOMIC DNA]</scope>
    <source>
        <strain evidence="4">EP-1</strain>
        <tissue evidence="4">Whole</tissue>
    </source>
</reference>
<evidence type="ECO:0000256" key="2">
    <source>
        <dbReference type="SAM" id="Phobius"/>
    </source>
</evidence>
<feature type="transmembrane region" description="Helical" evidence="2">
    <location>
        <begin position="343"/>
        <end position="367"/>
    </location>
</feature>
<gene>
    <name evidence="4" type="ORF">SK128_007498</name>
</gene>
<dbReference type="SUPFAM" id="SSF81321">
    <property type="entry name" value="Family A G protein-coupled receptor-like"/>
    <property type="match status" value="1"/>
</dbReference>
<evidence type="ECO:0000313" key="5">
    <source>
        <dbReference type="Proteomes" id="UP001381693"/>
    </source>
</evidence>
<sequence>MSNIIILVVLAIANITETAESIDSGQISTASSVTDDKSRIIVTDSPSQNEAKSSTETSLIKFEKYIINKFSENATTAFSATPNSRKVRFMLEMSRMNETVQGTYTVHNDYFTENSYSSVHNTLSTYQTELGAANITDVLKTKLEVTQAFSVNKSATKDPSVVSIMATTISSDISTPLATSNGNQIESPHVIITYLPITQDGDVNGSSNSNHLNEKPISQLTSTPSQALSIHPRNGIFTAKFPELKDKSRSNTIKETAVIPVASSRRLPRHFSDDEEVDLVYVQDVQYKVYSIVMPPIICLGVIANALCIVVLVKPKMRSIHVNKFLAVWFYQHFKKVQTLRVICVRATAVVILDIIVHLFFFINAGIKCRESEVMEKCPRHMYIIEDSYRKNNTETWHTMFLVLHECLIRWIPGVLLFVFNVGLVIAITTNRLNSPASCLRKKKMNEFRVTLTSIAITGSFIVCTFPNTVFVVWFSENVENQCYGHHEVFRGVANILQLLEHVVHIVFLVMLNPSFRCELFCLLTCKSAPDIQSDDNQSSKNLQMYQIQRRSGHSPFTSKSYDACASDIKNVNNPTNQTNNAKSSHLAPPTLRY</sequence>
<keyword evidence="2" id="KW-0472">Membrane</keyword>
<dbReference type="PANTHER" id="PTHR47760:SF3">
    <property type="entry name" value="G-PROTEIN COUPLED RECEPTOR AH9.1-RELATED"/>
    <property type="match status" value="1"/>
</dbReference>
<feature type="chain" id="PRO_5043036594" description="G-protein coupled receptors family 1 profile domain-containing protein" evidence="3">
    <location>
        <begin position="22"/>
        <end position="594"/>
    </location>
</feature>
<feature type="transmembrane region" description="Helical" evidence="2">
    <location>
        <begin position="408"/>
        <end position="429"/>
    </location>
</feature>
<evidence type="ECO:0000256" key="3">
    <source>
        <dbReference type="SAM" id="SignalP"/>
    </source>
</evidence>
<dbReference type="Proteomes" id="UP001381693">
    <property type="component" value="Unassembled WGS sequence"/>
</dbReference>
<feature type="compositionally biased region" description="Low complexity" evidence="1">
    <location>
        <begin position="571"/>
        <end position="581"/>
    </location>
</feature>
<organism evidence="4 5">
    <name type="scientific">Halocaridina rubra</name>
    <name type="common">Hawaiian red shrimp</name>
    <dbReference type="NCBI Taxonomy" id="373956"/>
    <lineage>
        <taxon>Eukaryota</taxon>
        <taxon>Metazoa</taxon>
        <taxon>Ecdysozoa</taxon>
        <taxon>Arthropoda</taxon>
        <taxon>Crustacea</taxon>
        <taxon>Multicrustacea</taxon>
        <taxon>Malacostraca</taxon>
        <taxon>Eumalacostraca</taxon>
        <taxon>Eucarida</taxon>
        <taxon>Decapoda</taxon>
        <taxon>Pleocyemata</taxon>
        <taxon>Caridea</taxon>
        <taxon>Atyoidea</taxon>
        <taxon>Atyidae</taxon>
        <taxon>Halocaridina</taxon>
    </lineage>
</organism>
<feature type="signal peptide" evidence="3">
    <location>
        <begin position="1"/>
        <end position="21"/>
    </location>
</feature>
<proteinExistence type="predicted"/>
<keyword evidence="5" id="KW-1185">Reference proteome</keyword>
<name>A0AAN8X9P4_HALRR</name>
<evidence type="ECO:0000313" key="4">
    <source>
        <dbReference type="EMBL" id="KAK7077088.1"/>
    </source>
</evidence>
<feature type="transmembrane region" description="Helical" evidence="2">
    <location>
        <begin position="450"/>
        <end position="475"/>
    </location>
</feature>